<comment type="caution">
    <text evidence="1">The sequence shown here is derived from an EMBL/GenBank/DDBJ whole genome shotgun (WGS) entry which is preliminary data.</text>
</comment>
<sequence length="88" mass="9280">MHKPAARLRGQRAGLTPLNQVIAVEPLGGLYAFVVRQCWSAEHGGALCATIGAVLIIDGTFALRAAAEACRERMIAADPEANRDHVGS</sequence>
<dbReference type="AlphaFoldDB" id="A0A246JWL0"/>
<organism evidence="1 2">
    <name type="scientific">Sphingopyxis bauzanensis</name>
    <dbReference type="NCBI Taxonomy" id="651663"/>
    <lineage>
        <taxon>Bacteria</taxon>
        <taxon>Pseudomonadati</taxon>
        <taxon>Pseudomonadota</taxon>
        <taxon>Alphaproteobacteria</taxon>
        <taxon>Sphingomonadales</taxon>
        <taxon>Sphingomonadaceae</taxon>
        <taxon>Sphingopyxis</taxon>
    </lineage>
</organism>
<proteinExistence type="predicted"/>
<reference evidence="1 2" key="1">
    <citation type="journal article" date="2010" name="Int. J. Syst. Evol. Microbiol.">
        <title>Sphingopyxis bauzanensis sp. nov., a psychrophilic bacterium isolated from soil.</title>
        <authorList>
            <person name="Zhang D.C."/>
            <person name="Liu H.C."/>
            <person name="Xin Y.H."/>
            <person name="Zhou Y.G."/>
            <person name="Schinner F."/>
            <person name="Margesin R."/>
        </authorList>
    </citation>
    <scope>NUCLEOTIDE SEQUENCE [LARGE SCALE GENOMIC DNA]</scope>
    <source>
        <strain evidence="1 2">DSM 22271</strain>
    </source>
</reference>
<keyword evidence="2" id="KW-1185">Reference proteome</keyword>
<evidence type="ECO:0000313" key="1">
    <source>
        <dbReference type="EMBL" id="OWQ97454.1"/>
    </source>
</evidence>
<gene>
    <name evidence="1" type="ORF">CDQ92_10575</name>
</gene>
<dbReference type="Proteomes" id="UP000197361">
    <property type="component" value="Unassembled WGS sequence"/>
</dbReference>
<dbReference type="RefSeq" id="WP_144035743.1">
    <property type="nucleotide sequence ID" value="NZ_BMMC01000001.1"/>
</dbReference>
<dbReference type="EMBL" id="NISK01000002">
    <property type="protein sequence ID" value="OWQ97454.1"/>
    <property type="molecule type" value="Genomic_DNA"/>
</dbReference>
<evidence type="ECO:0000313" key="2">
    <source>
        <dbReference type="Proteomes" id="UP000197361"/>
    </source>
</evidence>
<name>A0A246JWL0_9SPHN</name>
<accession>A0A246JWL0</accession>
<protein>
    <submittedName>
        <fullName evidence="1">Uncharacterized protein</fullName>
    </submittedName>
</protein>